<dbReference type="FunFam" id="3.20.20.80:FF:000159">
    <property type="entry name" value="Class V chitinase, putative"/>
    <property type="match status" value="1"/>
</dbReference>
<dbReference type="Gene3D" id="3.20.20.80">
    <property type="entry name" value="Glycosidases"/>
    <property type="match status" value="1"/>
</dbReference>
<dbReference type="GeneID" id="18258840"/>
<dbReference type="PANTHER" id="PTHR11177:SF378">
    <property type="entry name" value="CHITINASE"/>
    <property type="match status" value="1"/>
</dbReference>
<reference evidence="3 4" key="1">
    <citation type="journal article" date="2011" name="Cell">
        <title>Insight into structure and assembly of the nuclear pore complex by utilizing the genome of a eukaryotic thermophile.</title>
        <authorList>
            <person name="Amlacher S."/>
            <person name="Sarges P."/>
            <person name="Flemming D."/>
            <person name="van Noort V."/>
            <person name="Kunze R."/>
            <person name="Devos D.P."/>
            <person name="Arumugam M."/>
            <person name="Bork P."/>
            <person name="Hurt E."/>
        </authorList>
    </citation>
    <scope>NUCLEOTIDE SEQUENCE [LARGE SCALE GENOMIC DNA]</scope>
    <source>
        <strain evidence="4">DSM 1495 / CBS 144.50 / IMI 039719</strain>
    </source>
</reference>
<organism evidence="4">
    <name type="scientific">Chaetomium thermophilum (strain DSM 1495 / CBS 144.50 / IMI 039719)</name>
    <name type="common">Thermochaetoides thermophila</name>
    <dbReference type="NCBI Taxonomy" id="759272"/>
    <lineage>
        <taxon>Eukaryota</taxon>
        <taxon>Fungi</taxon>
        <taxon>Dikarya</taxon>
        <taxon>Ascomycota</taxon>
        <taxon>Pezizomycotina</taxon>
        <taxon>Sordariomycetes</taxon>
        <taxon>Sordariomycetidae</taxon>
        <taxon>Sordariales</taxon>
        <taxon>Chaetomiaceae</taxon>
        <taxon>Thermochaetoides</taxon>
    </lineage>
</organism>
<gene>
    <name evidence="3" type="ORF">CTHT_0048020</name>
</gene>
<dbReference type="SUPFAM" id="SSF51445">
    <property type="entry name" value="(Trans)glycosidases"/>
    <property type="match status" value="1"/>
</dbReference>
<dbReference type="InterPro" id="IPR011583">
    <property type="entry name" value="Chitinase_II/V-like_cat"/>
</dbReference>
<accession>G0SAW4</accession>
<proteinExistence type="predicted"/>
<evidence type="ECO:0000313" key="4">
    <source>
        <dbReference type="Proteomes" id="UP000008066"/>
    </source>
</evidence>
<dbReference type="Pfam" id="PF00704">
    <property type="entry name" value="Glyco_hydro_18"/>
    <property type="match status" value="1"/>
</dbReference>
<dbReference type="GO" id="GO:0005975">
    <property type="term" value="P:carbohydrate metabolic process"/>
    <property type="evidence" value="ECO:0007669"/>
    <property type="project" value="InterPro"/>
</dbReference>
<name>G0SAW4_CHATD</name>
<dbReference type="OMA" id="VMTYDMM"/>
<dbReference type="InterPro" id="IPR017853">
    <property type="entry name" value="GH"/>
</dbReference>
<dbReference type="InterPro" id="IPR050314">
    <property type="entry name" value="Glycosyl_Hydrlase_18"/>
</dbReference>
<dbReference type="eggNOG" id="KOG2806">
    <property type="taxonomic scope" value="Eukaryota"/>
</dbReference>
<dbReference type="GO" id="GO:0008061">
    <property type="term" value="F:chitin binding"/>
    <property type="evidence" value="ECO:0007669"/>
    <property type="project" value="InterPro"/>
</dbReference>
<dbReference type="AlphaFoldDB" id="G0SAW4"/>
<dbReference type="GO" id="GO:0005576">
    <property type="term" value="C:extracellular region"/>
    <property type="evidence" value="ECO:0007669"/>
    <property type="project" value="TreeGrafter"/>
</dbReference>
<dbReference type="GO" id="GO:0006032">
    <property type="term" value="P:chitin catabolic process"/>
    <property type="evidence" value="ECO:0007669"/>
    <property type="project" value="TreeGrafter"/>
</dbReference>
<dbReference type="PROSITE" id="PS51910">
    <property type="entry name" value="GH18_2"/>
    <property type="match status" value="1"/>
</dbReference>
<dbReference type="EMBL" id="GL988044">
    <property type="protein sequence ID" value="EGS19344.1"/>
    <property type="molecule type" value="Genomic_DNA"/>
</dbReference>
<evidence type="ECO:0000259" key="2">
    <source>
        <dbReference type="PROSITE" id="PS51910"/>
    </source>
</evidence>
<evidence type="ECO:0000256" key="1">
    <source>
        <dbReference type="ARBA" id="ARBA00012729"/>
    </source>
</evidence>
<dbReference type="InterPro" id="IPR001223">
    <property type="entry name" value="Glyco_hydro18_cat"/>
</dbReference>
<dbReference type="KEGG" id="cthr:CTHT_0048020"/>
<dbReference type="RefSeq" id="XP_006695166.1">
    <property type="nucleotide sequence ID" value="XM_006695103.1"/>
</dbReference>
<evidence type="ECO:0000313" key="3">
    <source>
        <dbReference type="EMBL" id="EGS19344.1"/>
    </source>
</evidence>
<dbReference type="STRING" id="759272.G0SAW4"/>
<protein>
    <recommendedName>
        <fullName evidence="1">chitinase</fullName>
        <ecNumber evidence="1">3.2.1.14</ecNumber>
    </recommendedName>
</protein>
<dbReference type="PANTHER" id="PTHR11177">
    <property type="entry name" value="CHITINASE"/>
    <property type="match status" value="1"/>
</dbReference>
<feature type="domain" description="GH18" evidence="2">
    <location>
        <begin position="10"/>
        <end position="366"/>
    </location>
</feature>
<dbReference type="OrthoDB" id="73875at2759"/>
<sequence length="373" mass="41679">MACNSHKPEFRCIMYYTGQHPVAPPLEELTPLTHVAVAFMSPGVFNDPGRKEWPLFTTVDEVRSKFPNGTKIMVAIGGWGDTAGFSAAAQTDATRKTFAENLAKMVAATGADGVDIDWEYPGGNGEDYKQLPNDQKSWEIEAYPLLLAEVRRALGPQKVISAAVPGLKRDMLAFTHQTVPRIMRYVDFLNVMTYDLMNRRDNVTKHHTGVKLSLEAVDAYIAAGAAPERLNLGFAFYVRWFKTEHEACAKASPIGCPTPQLEDPQTGADLGRGGAFAWHDPVPANLVDSFSRALRQGTYDEEDGGYYYWDPSEDIWWTFDTVDAIKRKFPAILKRRDLGGVFAWALGEDAPRFEHFSALKYGLKDFLKEKEEL</sequence>
<dbReference type="EC" id="3.2.1.14" evidence="1"/>
<dbReference type="GO" id="GO:0008843">
    <property type="term" value="F:endochitinase activity"/>
    <property type="evidence" value="ECO:0007669"/>
    <property type="project" value="UniProtKB-EC"/>
</dbReference>
<keyword evidence="4" id="KW-1185">Reference proteome</keyword>
<dbReference type="HOGENOM" id="CLU_031465_2_0_1"/>
<dbReference type="SMART" id="SM00636">
    <property type="entry name" value="Glyco_18"/>
    <property type="match status" value="1"/>
</dbReference>
<dbReference type="Proteomes" id="UP000008066">
    <property type="component" value="Unassembled WGS sequence"/>
</dbReference>